<evidence type="ECO:0000313" key="2">
    <source>
        <dbReference type="EMBL" id="RRT49153.1"/>
    </source>
</evidence>
<comment type="caution">
    <text evidence="2">The sequence shown here is derived from an EMBL/GenBank/DDBJ whole genome shotgun (WGS) entry which is preliminary data.</text>
</comment>
<accession>A0A426YBN2</accession>
<name>A0A426YBN2_ENSVE</name>
<dbReference type="Proteomes" id="UP000287651">
    <property type="component" value="Unassembled WGS sequence"/>
</dbReference>
<feature type="compositionally biased region" description="Gly residues" evidence="1">
    <location>
        <begin position="224"/>
        <end position="234"/>
    </location>
</feature>
<sequence length="287" mass="29675">MRRDEHGENRVMAEEDMGLTSPATLALGEAVADEPLVAAAPEPFLGATPGVDRNVHALAGGVGRAKALPVEPPPDLRGPEYERRLVGGSVLPVPHRGVQEPAVSGGCREVDVGYEPVRPPAGVTADVVVLRPAVGQVHPLGDDVGGDATLGSGFGRAVAKEKRVARRHGVVGPEEPGGAADGAVAERRDVQVHGVRCDAPDAKLAEESRAVAGAGKTDRTSGGEAKGVGDGRAGAAGPVAPSSACSDTQQRKRKGEKQSMGLMRRVVVHHGASEEGITQRRRAFMRR</sequence>
<gene>
    <name evidence="2" type="ORF">B296_00023336</name>
</gene>
<evidence type="ECO:0000256" key="1">
    <source>
        <dbReference type="SAM" id="MobiDB-lite"/>
    </source>
</evidence>
<feature type="compositionally biased region" description="Low complexity" evidence="1">
    <location>
        <begin position="171"/>
        <end position="183"/>
    </location>
</feature>
<reference evidence="2 3" key="1">
    <citation type="journal article" date="2014" name="Agronomy (Basel)">
        <title>A Draft Genome Sequence for Ensete ventricosum, the Drought-Tolerant Tree Against Hunger.</title>
        <authorList>
            <person name="Harrison J."/>
            <person name="Moore K.A."/>
            <person name="Paszkiewicz K."/>
            <person name="Jones T."/>
            <person name="Grant M."/>
            <person name="Ambacheew D."/>
            <person name="Muzemil S."/>
            <person name="Studholme D.J."/>
        </authorList>
    </citation>
    <scope>NUCLEOTIDE SEQUENCE [LARGE SCALE GENOMIC DNA]</scope>
</reference>
<protein>
    <submittedName>
        <fullName evidence="2">Uncharacterized protein</fullName>
    </submittedName>
</protein>
<dbReference type="EMBL" id="AMZH03013503">
    <property type="protein sequence ID" value="RRT49153.1"/>
    <property type="molecule type" value="Genomic_DNA"/>
</dbReference>
<proteinExistence type="predicted"/>
<organism evidence="2 3">
    <name type="scientific">Ensete ventricosum</name>
    <name type="common">Abyssinian banana</name>
    <name type="synonym">Musa ensete</name>
    <dbReference type="NCBI Taxonomy" id="4639"/>
    <lineage>
        <taxon>Eukaryota</taxon>
        <taxon>Viridiplantae</taxon>
        <taxon>Streptophyta</taxon>
        <taxon>Embryophyta</taxon>
        <taxon>Tracheophyta</taxon>
        <taxon>Spermatophyta</taxon>
        <taxon>Magnoliopsida</taxon>
        <taxon>Liliopsida</taxon>
        <taxon>Zingiberales</taxon>
        <taxon>Musaceae</taxon>
        <taxon>Ensete</taxon>
    </lineage>
</organism>
<evidence type="ECO:0000313" key="3">
    <source>
        <dbReference type="Proteomes" id="UP000287651"/>
    </source>
</evidence>
<feature type="region of interest" description="Disordered" evidence="1">
    <location>
        <begin position="206"/>
        <end position="287"/>
    </location>
</feature>
<dbReference type="AlphaFoldDB" id="A0A426YBN2"/>
<feature type="region of interest" description="Disordered" evidence="1">
    <location>
        <begin position="165"/>
        <end position="184"/>
    </location>
</feature>
<feature type="compositionally biased region" description="Low complexity" evidence="1">
    <location>
        <begin position="235"/>
        <end position="244"/>
    </location>
</feature>